<protein>
    <submittedName>
        <fullName evidence="1">Uncharacterized protein</fullName>
    </submittedName>
</protein>
<comment type="caution">
    <text evidence="1">The sequence shown here is derived from an EMBL/GenBank/DDBJ whole genome shotgun (WGS) entry which is preliminary data.</text>
</comment>
<dbReference type="RefSeq" id="WP_311570487.1">
    <property type="nucleotide sequence ID" value="NZ_JAVRFH010000001.1"/>
</dbReference>
<dbReference type="EMBL" id="JAVRFH010000001">
    <property type="protein sequence ID" value="MDT0608898.1"/>
    <property type="molecule type" value="Genomic_DNA"/>
</dbReference>
<evidence type="ECO:0000313" key="2">
    <source>
        <dbReference type="Proteomes" id="UP001180724"/>
    </source>
</evidence>
<name>A0ABU3AG33_9ACTN</name>
<dbReference type="Proteomes" id="UP001180724">
    <property type="component" value="Unassembled WGS sequence"/>
</dbReference>
<evidence type="ECO:0000313" key="1">
    <source>
        <dbReference type="EMBL" id="MDT0608898.1"/>
    </source>
</evidence>
<gene>
    <name evidence="1" type="ORF">RM812_01350</name>
</gene>
<accession>A0ABU3AG33</accession>
<organism evidence="1 2">
    <name type="scientific">Streptomyces lancefieldiae</name>
    <dbReference type="NCBI Taxonomy" id="3075520"/>
    <lineage>
        <taxon>Bacteria</taxon>
        <taxon>Bacillati</taxon>
        <taxon>Actinomycetota</taxon>
        <taxon>Actinomycetes</taxon>
        <taxon>Kitasatosporales</taxon>
        <taxon>Streptomycetaceae</taxon>
        <taxon>Streptomyces</taxon>
    </lineage>
</organism>
<keyword evidence="2" id="KW-1185">Reference proteome</keyword>
<sequence length="92" mass="10083">MTTYTGKAILLTEDGTKFDTDADLTKDASGSWRGTLTFHDATLFRALLNVSDGHLLIDQKTAEFIRPHTSDWTANPASPRVMRILGSGEAPF</sequence>
<proteinExistence type="predicted"/>
<reference evidence="1" key="1">
    <citation type="submission" date="2024-05" db="EMBL/GenBank/DDBJ databases">
        <title>30 novel species of actinomycetes from the DSMZ collection.</title>
        <authorList>
            <person name="Nouioui I."/>
        </authorList>
    </citation>
    <scope>NUCLEOTIDE SEQUENCE</scope>
    <source>
        <strain evidence="1">DSM 40712</strain>
    </source>
</reference>